<evidence type="ECO:0000256" key="1">
    <source>
        <dbReference type="SAM" id="MobiDB-lite"/>
    </source>
</evidence>
<dbReference type="EMBL" id="JBCEZU010000034">
    <property type="protein sequence ID" value="KAK9537305.1"/>
    <property type="molecule type" value="Genomic_DNA"/>
</dbReference>
<feature type="region of interest" description="Disordered" evidence="1">
    <location>
        <begin position="87"/>
        <end position="109"/>
    </location>
</feature>
<comment type="caution">
    <text evidence="2">The sequence shown here is derived from an EMBL/GenBank/DDBJ whole genome shotgun (WGS) entry which is preliminary data.</text>
</comment>
<feature type="compositionally biased region" description="Polar residues" evidence="1">
    <location>
        <begin position="99"/>
        <end position="109"/>
    </location>
</feature>
<keyword evidence="3" id="KW-1185">Reference proteome</keyword>
<dbReference type="Proteomes" id="UP001488805">
    <property type="component" value="Unassembled WGS sequence"/>
</dbReference>
<proteinExistence type="predicted"/>
<accession>A0AAW1FR13</accession>
<gene>
    <name evidence="2" type="ORF">VZT92_004935</name>
</gene>
<organism evidence="2 3">
    <name type="scientific">Zoarces viviparus</name>
    <name type="common">Viviparous eelpout</name>
    <name type="synonym">Blennius viviparus</name>
    <dbReference type="NCBI Taxonomy" id="48416"/>
    <lineage>
        <taxon>Eukaryota</taxon>
        <taxon>Metazoa</taxon>
        <taxon>Chordata</taxon>
        <taxon>Craniata</taxon>
        <taxon>Vertebrata</taxon>
        <taxon>Euteleostomi</taxon>
        <taxon>Actinopterygii</taxon>
        <taxon>Neopterygii</taxon>
        <taxon>Teleostei</taxon>
        <taxon>Neoteleostei</taxon>
        <taxon>Acanthomorphata</taxon>
        <taxon>Eupercaria</taxon>
        <taxon>Perciformes</taxon>
        <taxon>Cottioidei</taxon>
        <taxon>Zoarcales</taxon>
        <taxon>Zoarcidae</taxon>
        <taxon>Zoarcinae</taxon>
        <taxon>Zoarces</taxon>
    </lineage>
</organism>
<dbReference type="AlphaFoldDB" id="A0AAW1FR13"/>
<reference evidence="2 3" key="1">
    <citation type="journal article" date="2024" name="Genome Biol. Evol.">
        <title>Chromosome-level genome assembly of the viviparous eelpout Zoarces viviparus.</title>
        <authorList>
            <person name="Fuhrmann N."/>
            <person name="Brasseur M.V."/>
            <person name="Bakowski C.E."/>
            <person name="Podsiadlowski L."/>
            <person name="Prost S."/>
            <person name="Krehenwinkel H."/>
            <person name="Mayer C."/>
        </authorList>
    </citation>
    <scope>NUCLEOTIDE SEQUENCE [LARGE SCALE GENOMIC DNA]</scope>
    <source>
        <strain evidence="2">NO-MEL_2022_Ind0_liver</strain>
    </source>
</reference>
<evidence type="ECO:0000313" key="2">
    <source>
        <dbReference type="EMBL" id="KAK9537305.1"/>
    </source>
</evidence>
<sequence>MQKCKKKERTCAAVLASRGEKIGSSVSVERVALTARGSCGRLGLHSNSNNRRLLTRIGKTIDSRAASKPATPPFILRTQLLPHAAQNLDRRAGWPMRSSAGTFGSSRRR</sequence>
<evidence type="ECO:0000313" key="3">
    <source>
        <dbReference type="Proteomes" id="UP001488805"/>
    </source>
</evidence>
<name>A0AAW1FR13_ZOAVI</name>
<protein>
    <submittedName>
        <fullName evidence="2">Uncharacterized protein</fullName>
    </submittedName>
</protein>